<dbReference type="EMBL" id="JAWWNJ010000016">
    <property type="protein sequence ID" value="KAK7039748.1"/>
    <property type="molecule type" value="Genomic_DNA"/>
</dbReference>
<proteinExistence type="predicted"/>
<evidence type="ECO:0000313" key="2">
    <source>
        <dbReference type="EMBL" id="KAK7039748.1"/>
    </source>
</evidence>
<reference evidence="2 3" key="1">
    <citation type="journal article" date="2024" name="J Genomics">
        <title>Draft genome sequencing and assembly of Favolaschia claudopus CIRM-BRFM 2984 isolated from oak limbs.</title>
        <authorList>
            <person name="Navarro D."/>
            <person name="Drula E."/>
            <person name="Chaduli D."/>
            <person name="Cazenave R."/>
            <person name="Ahrendt S."/>
            <person name="Wang J."/>
            <person name="Lipzen A."/>
            <person name="Daum C."/>
            <person name="Barry K."/>
            <person name="Grigoriev I.V."/>
            <person name="Favel A."/>
            <person name="Rosso M.N."/>
            <person name="Martin F."/>
        </authorList>
    </citation>
    <scope>NUCLEOTIDE SEQUENCE [LARGE SCALE GENOMIC DNA]</scope>
    <source>
        <strain evidence="2 3">CIRM-BRFM 2984</strain>
    </source>
</reference>
<evidence type="ECO:0000313" key="3">
    <source>
        <dbReference type="Proteomes" id="UP001362999"/>
    </source>
</evidence>
<comment type="caution">
    <text evidence="2">The sequence shown here is derived from an EMBL/GenBank/DDBJ whole genome shotgun (WGS) entry which is preliminary data.</text>
</comment>
<dbReference type="AlphaFoldDB" id="A0AAW0CL86"/>
<name>A0AAW0CL86_9AGAR</name>
<feature type="region of interest" description="Disordered" evidence="1">
    <location>
        <begin position="95"/>
        <end position="121"/>
    </location>
</feature>
<protein>
    <submittedName>
        <fullName evidence="2">Uncharacterized protein</fullName>
    </submittedName>
</protein>
<dbReference type="Proteomes" id="UP001362999">
    <property type="component" value="Unassembled WGS sequence"/>
</dbReference>
<sequence length="204" mass="21847">MHRGRTYPHPSVVAPAPATLHQAHTRTPPYTPPVFVHHTAYSYPPPPPASAPPAAQPGACSPITVPVPAAAPPHLCSPTRAPAPPLHGPQRIPTFARAPSRVPTPPAATYPRPQRRTPLHPHLVPPHLRLRVPLHSHPRIPPPPTACILLAPMARNLSRRVPAPAASVPASPQITPLCMLVITRVRRAALTPAPPRRPPPFSFV</sequence>
<organism evidence="2 3">
    <name type="scientific">Favolaschia claudopus</name>
    <dbReference type="NCBI Taxonomy" id="2862362"/>
    <lineage>
        <taxon>Eukaryota</taxon>
        <taxon>Fungi</taxon>
        <taxon>Dikarya</taxon>
        <taxon>Basidiomycota</taxon>
        <taxon>Agaricomycotina</taxon>
        <taxon>Agaricomycetes</taxon>
        <taxon>Agaricomycetidae</taxon>
        <taxon>Agaricales</taxon>
        <taxon>Marasmiineae</taxon>
        <taxon>Mycenaceae</taxon>
        <taxon>Favolaschia</taxon>
    </lineage>
</organism>
<keyword evidence="3" id="KW-1185">Reference proteome</keyword>
<evidence type="ECO:0000256" key="1">
    <source>
        <dbReference type="SAM" id="MobiDB-lite"/>
    </source>
</evidence>
<gene>
    <name evidence="2" type="ORF">R3P38DRAFT_2769895</name>
</gene>
<accession>A0AAW0CL86</accession>